<feature type="region of interest" description="Disordered" evidence="1">
    <location>
        <begin position="38"/>
        <end position="58"/>
    </location>
</feature>
<keyword evidence="3" id="KW-1185">Reference proteome</keyword>
<dbReference type="AlphaFoldDB" id="A0A9X0BGA4"/>
<gene>
    <name evidence="2" type="ORF">N7530_012155</name>
</gene>
<name>A0A9X0BGA4_9EURO</name>
<proteinExistence type="predicted"/>
<protein>
    <submittedName>
        <fullName evidence="2">Uncharacterized protein</fullName>
    </submittedName>
</protein>
<organism evidence="2 3">
    <name type="scientific">Penicillium desertorum</name>
    <dbReference type="NCBI Taxonomy" id="1303715"/>
    <lineage>
        <taxon>Eukaryota</taxon>
        <taxon>Fungi</taxon>
        <taxon>Dikarya</taxon>
        <taxon>Ascomycota</taxon>
        <taxon>Pezizomycotina</taxon>
        <taxon>Eurotiomycetes</taxon>
        <taxon>Eurotiomycetidae</taxon>
        <taxon>Eurotiales</taxon>
        <taxon>Aspergillaceae</taxon>
        <taxon>Penicillium</taxon>
    </lineage>
</organism>
<sequence>MGGNISVCDRAEGSRDVWRLRIATREAGGYSRRIEPTESNVTVRERAEGSRTGGEGDVSVCDRAEGSRACGGSIGWRRGWLVGVAAANRTN</sequence>
<dbReference type="EMBL" id="JAPWDO010000009">
    <property type="protein sequence ID" value="KAJ5456881.1"/>
    <property type="molecule type" value="Genomic_DNA"/>
</dbReference>
<evidence type="ECO:0000256" key="1">
    <source>
        <dbReference type="SAM" id="MobiDB-lite"/>
    </source>
</evidence>
<accession>A0A9X0BGA4</accession>
<reference evidence="2" key="2">
    <citation type="journal article" date="2023" name="IMA Fungus">
        <title>Comparative genomic study of the Penicillium genus elucidates a diverse pangenome and 15 lateral gene transfer events.</title>
        <authorList>
            <person name="Petersen C."/>
            <person name="Sorensen T."/>
            <person name="Nielsen M.R."/>
            <person name="Sondergaard T.E."/>
            <person name="Sorensen J.L."/>
            <person name="Fitzpatrick D.A."/>
            <person name="Frisvad J.C."/>
            <person name="Nielsen K.L."/>
        </authorList>
    </citation>
    <scope>NUCLEOTIDE SEQUENCE</scope>
    <source>
        <strain evidence="2">IBT 17660</strain>
    </source>
</reference>
<dbReference type="Proteomes" id="UP001147760">
    <property type="component" value="Unassembled WGS sequence"/>
</dbReference>
<dbReference type="OrthoDB" id="4369500at2759"/>
<comment type="caution">
    <text evidence="2">The sequence shown here is derived from an EMBL/GenBank/DDBJ whole genome shotgun (WGS) entry which is preliminary data.</text>
</comment>
<evidence type="ECO:0000313" key="3">
    <source>
        <dbReference type="Proteomes" id="UP001147760"/>
    </source>
</evidence>
<evidence type="ECO:0000313" key="2">
    <source>
        <dbReference type="EMBL" id="KAJ5456881.1"/>
    </source>
</evidence>
<reference evidence="2" key="1">
    <citation type="submission" date="2022-12" db="EMBL/GenBank/DDBJ databases">
        <authorList>
            <person name="Petersen C."/>
        </authorList>
    </citation>
    <scope>NUCLEOTIDE SEQUENCE</scope>
    <source>
        <strain evidence="2">IBT 17660</strain>
    </source>
</reference>